<organism evidence="22 23">
    <name type="scientific">Schizopora paradoxa</name>
    <dbReference type="NCBI Taxonomy" id="27342"/>
    <lineage>
        <taxon>Eukaryota</taxon>
        <taxon>Fungi</taxon>
        <taxon>Dikarya</taxon>
        <taxon>Basidiomycota</taxon>
        <taxon>Agaricomycotina</taxon>
        <taxon>Agaricomycetes</taxon>
        <taxon>Hymenochaetales</taxon>
        <taxon>Schizoporaceae</taxon>
        <taxon>Schizopora</taxon>
    </lineage>
</organism>
<evidence type="ECO:0000256" key="6">
    <source>
        <dbReference type="ARBA" id="ARBA00013776"/>
    </source>
</evidence>
<keyword evidence="16" id="KW-1015">Disulfide bond</keyword>
<dbReference type="GO" id="GO:0034045">
    <property type="term" value="C:phagophore assembly site membrane"/>
    <property type="evidence" value="ECO:0007669"/>
    <property type="project" value="UniProtKB-SubCell"/>
</dbReference>
<keyword evidence="12" id="KW-0072">Autophagy</keyword>
<evidence type="ECO:0000256" key="15">
    <source>
        <dbReference type="ARBA" id="ARBA00023136"/>
    </source>
</evidence>
<dbReference type="GO" id="GO:0006914">
    <property type="term" value="P:autophagy"/>
    <property type="evidence" value="ECO:0007669"/>
    <property type="project" value="UniProtKB-KW"/>
</dbReference>
<evidence type="ECO:0000313" key="22">
    <source>
        <dbReference type="EMBL" id="KLO19446.1"/>
    </source>
</evidence>
<dbReference type="OrthoDB" id="29460at2759"/>
<dbReference type="GO" id="GO:0030659">
    <property type="term" value="C:cytoplasmic vesicle membrane"/>
    <property type="evidence" value="ECO:0007669"/>
    <property type="project" value="UniProtKB-SubCell"/>
</dbReference>
<keyword evidence="7" id="KW-0813">Transport</keyword>
<dbReference type="InterPro" id="IPR009011">
    <property type="entry name" value="Man6P_isomerase_rcpt-bd_dom_sf"/>
</dbReference>
<keyword evidence="14" id="KW-0496">Mitochondrion</keyword>
<feature type="chain" id="PRO_5005202272" description="Autophagy-related protein 27" evidence="20">
    <location>
        <begin position="31"/>
        <end position="294"/>
    </location>
</feature>
<evidence type="ECO:0000256" key="19">
    <source>
        <dbReference type="SAM" id="Phobius"/>
    </source>
</evidence>
<dbReference type="InterPro" id="IPR018939">
    <property type="entry name" value="Autophagy-rel_prot_27"/>
</dbReference>
<keyword evidence="9 20" id="KW-0732">Signal</keyword>
<dbReference type="PROSITE" id="PS51914">
    <property type="entry name" value="MRH"/>
    <property type="match status" value="1"/>
</dbReference>
<evidence type="ECO:0000256" key="17">
    <source>
        <dbReference type="ARBA" id="ARBA00023329"/>
    </source>
</evidence>
<sequence>MLPKRYRFATSALLVLSLLAGEGQLTQVYAQSEFDCRISLDGGKRKYDLTSLAGEHTLSRTRDTPPSVIVDELRFNLCGDLEMKQGVEDQDQCPSGTRACLTMTNQKSSESDRVIAVIPLAISSSLSPEITPLSSPKGLKLILHGSSYPVTEPQPQSLSVTLLCDTTPSDPTFVSYSGSDLQLEWKAPAGCSFSGEEETPGGDSGDKEGGGEGKDGKGEESVGSGIGWFFLLLLIAFGAYFLLGAYYNYSTYGATGADLIPHRDFWRDVPYVLRDVAAHLCSTIRPNRSGYIAV</sequence>
<dbReference type="Gene3D" id="2.70.130.10">
    <property type="entry name" value="Mannose-6-phosphate receptor binding domain"/>
    <property type="match status" value="1"/>
</dbReference>
<evidence type="ECO:0000256" key="7">
    <source>
        <dbReference type="ARBA" id="ARBA00022448"/>
    </source>
</evidence>
<protein>
    <recommendedName>
        <fullName evidence="6">Autophagy-related protein 27</fullName>
    </recommendedName>
</protein>
<accession>A0A0H2SQW7</accession>
<keyword evidence="15 19" id="KW-0472">Membrane</keyword>
<reference evidence="22 23" key="1">
    <citation type="submission" date="2015-04" db="EMBL/GenBank/DDBJ databases">
        <title>Complete genome sequence of Schizopora paradoxa KUC8140, a cosmopolitan wood degrader in East Asia.</title>
        <authorList>
            <consortium name="DOE Joint Genome Institute"/>
            <person name="Min B."/>
            <person name="Park H."/>
            <person name="Jang Y."/>
            <person name="Kim J.-J."/>
            <person name="Kim K.H."/>
            <person name="Pangilinan J."/>
            <person name="Lipzen A."/>
            <person name="Riley R."/>
            <person name="Grigoriev I.V."/>
            <person name="Spatafora J.W."/>
            <person name="Choi I.-G."/>
        </authorList>
    </citation>
    <scope>NUCLEOTIDE SEQUENCE [LARGE SCALE GENOMIC DNA]</scope>
    <source>
        <strain evidence="22 23">KUC8140</strain>
    </source>
</reference>
<keyword evidence="23" id="KW-1185">Reference proteome</keyword>
<evidence type="ECO:0000256" key="16">
    <source>
        <dbReference type="ARBA" id="ARBA00023157"/>
    </source>
</evidence>
<feature type="compositionally biased region" description="Basic and acidic residues" evidence="18">
    <location>
        <begin position="204"/>
        <end position="218"/>
    </location>
</feature>
<comment type="similarity">
    <text evidence="5">Belongs to the ATG27 family.</text>
</comment>
<dbReference type="GO" id="GO:0031966">
    <property type="term" value="C:mitochondrial membrane"/>
    <property type="evidence" value="ECO:0007669"/>
    <property type="project" value="UniProtKB-SubCell"/>
</dbReference>
<dbReference type="STRING" id="27342.A0A0H2SQW7"/>
<feature type="signal peptide" evidence="20">
    <location>
        <begin position="1"/>
        <end position="30"/>
    </location>
</feature>
<dbReference type="PANTHER" id="PTHR15071">
    <property type="entry name" value="MANNOSE-6-PHOSPHATE RECEPTOR FAMILY MEMBER"/>
    <property type="match status" value="1"/>
</dbReference>
<dbReference type="EMBL" id="KQ085886">
    <property type="protein sequence ID" value="KLO19446.1"/>
    <property type="molecule type" value="Genomic_DNA"/>
</dbReference>
<keyword evidence="10" id="KW-0653">Protein transport</keyword>
<dbReference type="PANTHER" id="PTHR15071:SF13">
    <property type="entry name" value="AUTOPHAGY-RELATED PROTEIN 27"/>
    <property type="match status" value="1"/>
</dbReference>
<dbReference type="GO" id="GO:0015031">
    <property type="term" value="P:protein transport"/>
    <property type="evidence" value="ECO:0007669"/>
    <property type="project" value="UniProtKB-KW"/>
</dbReference>
<evidence type="ECO:0000256" key="11">
    <source>
        <dbReference type="ARBA" id="ARBA00022989"/>
    </source>
</evidence>
<evidence type="ECO:0000256" key="4">
    <source>
        <dbReference type="ARBA" id="ARBA00004614"/>
    </source>
</evidence>
<evidence type="ECO:0000256" key="9">
    <source>
        <dbReference type="ARBA" id="ARBA00022729"/>
    </source>
</evidence>
<evidence type="ECO:0000256" key="10">
    <source>
        <dbReference type="ARBA" id="ARBA00022927"/>
    </source>
</evidence>
<evidence type="ECO:0000256" key="2">
    <source>
        <dbReference type="ARBA" id="ARBA00004358"/>
    </source>
</evidence>
<evidence type="ECO:0000256" key="1">
    <source>
        <dbReference type="ARBA" id="ARBA00004304"/>
    </source>
</evidence>
<name>A0A0H2SQW7_9AGAM</name>
<evidence type="ECO:0000256" key="8">
    <source>
        <dbReference type="ARBA" id="ARBA00022692"/>
    </source>
</evidence>
<keyword evidence="17" id="KW-0968">Cytoplasmic vesicle</keyword>
<dbReference type="Proteomes" id="UP000053477">
    <property type="component" value="Unassembled WGS sequence"/>
</dbReference>
<evidence type="ECO:0000256" key="13">
    <source>
        <dbReference type="ARBA" id="ARBA00023034"/>
    </source>
</evidence>
<feature type="region of interest" description="Disordered" evidence="18">
    <location>
        <begin position="192"/>
        <end position="218"/>
    </location>
</feature>
<dbReference type="GO" id="GO:0000139">
    <property type="term" value="C:Golgi membrane"/>
    <property type="evidence" value="ECO:0007669"/>
    <property type="project" value="UniProtKB-SubCell"/>
</dbReference>
<dbReference type="SUPFAM" id="SSF50911">
    <property type="entry name" value="Mannose 6-phosphate receptor domain"/>
    <property type="match status" value="1"/>
</dbReference>
<keyword evidence="11 19" id="KW-1133">Transmembrane helix</keyword>
<gene>
    <name evidence="22" type="ORF">SCHPADRAFT_898736</name>
</gene>
<proteinExistence type="inferred from homology"/>
<dbReference type="AlphaFoldDB" id="A0A0H2SQW7"/>
<evidence type="ECO:0000313" key="23">
    <source>
        <dbReference type="Proteomes" id="UP000053477"/>
    </source>
</evidence>
<evidence type="ECO:0000256" key="20">
    <source>
        <dbReference type="SAM" id="SignalP"/>
    </source>
</evidence>
<evidence type="ECO:0000256" key="18">
    <source>
        <dbReference type="SAM" id="MobiDB-lite"/>
    </source>
</evidence>
<feature type="domain" description="MRH" evidence="21">
    <location>
        <begin position="34"/>
        <end position="193"/>
    </location>
</feature>
<keyword evidence="13" id="KW-0333">Golgi apparatus</keyword>
<dbReference type="InParanoid" id="A0A0H2SQW7"/>
<feature type="transmembrane region" description="Helical" evidence="19">
    <location>
        <begin position="226"/>
        <end position="247"/>
    </location>
</feature>
<dbReference type="Pfam" id="PF09451">
    <property type="entry name" value="ATG27"/>
    <property type="match status" value="1"/>
</dbReference>
<evidence type="ECO:0000256" key="12">
    <source>
        <dbReference type="ARBA" id="ARBA00023006"/>
    </source>
</evidence>
<keyword evidence="8 19" id="KW-0812">Transmembrane</keyword>
<evidence type="ECO:0000259" key="21">
    <source>
        <dbReference type="PROSITE" id="PS51914"/>
    </source>
</evidence>
<comment type="subcellular location">
    <subcellularLocation>
        <location evidence="2">Cytoplasmic vesicle membrane</location>
        <topology evidence="2">Single-pass type I membrane protein</topology>
    </subcellularLocation>
    <subcellularLocation>
        <location evidence="4">Golgi apparatus membrane</location>
        <topology evidence="4">Single-pass type I membrane protein</topology>
    </subcellularLocation>
    <subcellularLocation>
        <location evidence="1">Mitochondrion membrane</location>
        <topology evidence="1">Single-pass membrane protein</topology>
    </subcellularLocation>
    <subcellularLocation>
        <location evidence="3">Preautophagosomal structure membrane</location>
        <topology evidence="3">Single-pass type I membrane protein</topology>
    </subcellularLocation>
</comment>
<evidence type="ECO:0000256" key="5">
    <source>
        <dbReference type="ARBA" id="ARBA00005363"/>
    </source>
</evidence>
<evidence type="ECO:0000256" key="14">
    <source>
        <dbReference type="ARBA" id="ARBA00023128"/>
    </source>
</evidence>
<dbReference type="InterPro" id="IPR044865">
    <property type="entry name" value="MRH_dom"/>
</dbReference>
<evidence type="ECO:0000256" key="3">
    <source>
        <dbReference type="ARBA" id="ARBA00004472"/>
    </source>
</evidence>